<evidence type="ECO:0000313" key="2">
    <source>
        <dbReference type="Proteomes" id="UP001299546"/>
    </source>
</evidence>
<organism evidence="1 2">
    <name type="scientific">Bariatricus massiliensis</name>
    <dbReference type="NCBI Taxonomy" id="1745713"/>
    <lineage>
        <taxon>Bacteria</taxon>
        <taxon>Bacillati</taxon>
        <taxon>Bacillota</taxon>
        <taxon>Clostridia</taxon>
        <taxon>Lachnospirales</taxon>
        <taxon>Lachnospiraceae</taxon>
        <taxon>Bariatricus</taxon>
    </lineage>
</organism>
<name>A0ABS8DLZ5_9FIRM</name>
<protein>
    <submittedName>
        <fullName evidence="1">Uncharacterized protein</fullName>
    </submittedName>
</protein>
<proteinExistence type="predicted"/>
<dbReference type="RefSeq" id="WP_199882809.1">
    <property type="nucleotide sequence ID" value="NZ_JAJCIQ010000026.1"/>
</dbReference>
<dbReference type="Proteomes" id="UP001299546">
    <property type="component" value="Unassembled WGS sequence"/>
</dbReference>
<keyword evidence="2" id="KW-1185">Reference proteome</keyword>
<sequence length="53" mass="6226">MTADMIKQIKEIKKAMVSIEMTGDDWEEREVILEKLEDVTSYLKDMMGRGIEF</sequence>
<dbReference type="EMBL" id="JAJCIS010000027">
    <property type="protein sequence ID" value="MCB7389476.1"/>
    <property type="molecule type" value="Genomic_DNA"/>
</dbReference>
<accession>A0ABS8DLZ5</accession>
<comment type="caution">
    <text evidence="1">The sequence shown here is derived from an EMBL/GenBank/DDBJ whole genome shotgun (WGS) entry which is preliminary data.</text>
</comment>
<reference evidence="1 2" key="1">
    <citation type="submission" date="2021-10" db="EMBL/GenBank/DDBJ databases">
        <title>Collection of gut derived symbiotic bacterial strains cultured from healthy donors.</title>
        <authorList>
            <person name="Lin H."/>
            <person name="Littmann E."/>
            <person name="Kohout C."/>
            <person name="Pamer E.G."/>
        </authorList>
    </citation>
    <scope>NUCLEOTIDE SEQUENCE [LARGE SCALE GENOMIC DNA]</scope>
    <source>
        <strain evidence="1 2">DFI.1.165</strain>
    </source>
</reference>
<gene>
    <name evidence="1" type="ORF">LIZ65_19525</name>
</gene>
<evidence type="ECO:0000313" key="1">
    <source>
        <dbReference type="EMBL" id="MCB7389476.1"/>
    </source>
</evidence>